<dbReference type="Proteomes" id="UP001148838">
    <property type="component" value="Unassembled WGS sequence"/>
</dbReference>
<organism evidence="1 2">
    <name type="scientific">Periplaneta americana</name>
    <name type="common">American cockroach</name>
    <name type="synonym">Blatta americana</name>
    <dbReference type="NCBI Taxonomy" id="6978"/>
    <lineage>
        <taxon>Eukaryota</taxon>
        <taxon>Metazoa</taxon>
        <taxon>Ecdysozoa</taxon>
        <taxon>Arthropoda</taxon>
        <taxon>Hexapoda</taxon>
        <taxon>Insecta</taxon>
        <taxon>Pterygota</taxon>
        <taxon>Neoptera</taxon>
        <taxon>Polyneoptera</taxon>
        <taxon>Dictyoptera</taxon>
        <taxon>Blattodea</taxon>
        <taxon>Blattoidea</taxon>
        <taxon>Blattidae</taxon>
        <taxon>Blattinae</taxon>
        <taxon>Periplaneta</taxon>
    </lineage>
</organism>
<keyword evidence="2" id="KW-1185">Reference proteome</keyword>
<comment type="caution">
    <text evidence="1">The sequence shown here is derived from an EMBL/GenBank/DDBJ whole genome shotgun (WGS) entry which is preliminary data.</text>
</comment>
<accession>A0ABQ8SWW7</accession>
<name>A0ABQ8SWW7_PERAM</name>
<reference evidence="1 2" key="1">
    <citation type="journal article" date="2022" name="Allergy">
        <title>Genome assembly and annotation of Periplaneta americana reveal a comprehensive cockroach allergen profile.</title>
        <authorList>
            <person name="Wang L."/>
            <person name="Xiong Q."/>
            <person name="Saelim N."/>
            <person name="Wang L."/>
            <person name="Nong W."/>
            <person name="Wan A.T."/>
            <person name="Shi M."/>
            <person name="Liu X."/>
            <person name="Cao Q."/>
            <person name="Hui J.H.L."/>
            <person name="Sookrung N."/>
            <person name="Leung T.F."/>
            <person name="Tungtrongchitr A."/>
            <person name="Tsui S.K.W."/>
        </authorList>
    </citation>
    <scope>NUCLEOTIDE SEQUENCE [LARGE SCALE GENOMIC DNA]</scope>
    <source>
        <strain evidence="1">PWHHKU_190912</strain>
    </source>
</reference>
<dbReference type="EMBL" id="JAJSOF020000019">
    <property type="protein sequence ID" value="KAJ4438700.1"/>
    <property type="molecule type" value="Genomic_DNA"/>
</dbReference>
<evidence type="ECO:0000313" key="1">
    <source>
        <dbReference type="EMBL" id="KAJ4438700.1"/>
    </source>
</evidence>
<sequence>MRLRNEDLRSQTHLKDAAETADKLKKKWAGHVMRLNENRWTHILTTWDSRIGKRNAGRQKTRWADELRSRFGHLWSSVVRPSPTAAIMDLNRIPSTTHGHEFHNGLSRVVMVRKTEQRTFASGKTGEVMATPLTCRYSPRLYYDHTEGGLLIAWWLGSRLGKIRDGHTAMLDA</sequence>
<protein>
    <submittedName>
        <fullName evidence="1">Uncharacterized protein</fullName>
    </submittedName>
</protein>
<proteinExistence type="predicted"/>
<gene>
    <name evidence="1" type="ORF">ANN_14647</name>
</gene>
<evidence type="ECO:0000313" key="2">
    <source>
        <dbReference type="Proteomes" id="UP001148838"/>
    </source>
</evidence>